<dbReference type="InterPro" id="IPR034457">
    <property type="entry name" value="Organic_radical-activating"/>
</dbReference>
<comment type="function">
    <text evidence="7">Activation of anaerobic ribonucleoside-triphosphate reductase under anaerobic conditions by generation of an organic free radical, using S-adenosylmethionine and reduced flavodoxin as cosubstrates to produce 5'-deoxy-adenosine.</text>
</comment>
<evidence type="ECO:0000256" key="7">
    <source>
        <dbReference type="PIRNR" id="PIRNR000368"/>
    </source>
</evidence>
<dbReference type="SFLD" id="SFLDF00299">
    <property type="entry name" value="anaerobic_ribonucleoside-triph"/>
    <property type="match status" value="1"/>
</dbReference>
<comment type="caution">
    <text evidence="8">The sequence shown here is derived from an EMBL/GenBank/DDBJ whole genome shotgun (WGS) entry which is preliminary data.</text>
</comment>
<keyword evidence="7" id="KW-0560">Oxidoreductase</keyword>
<gene>
    <name evidence="8" type="primary">nrdG</name>
    <name evidence="8" type="ORF">DS742_23760</name>
</gene>
<accession>A0A3E2N603</accession>
<evidence type="ECO:0000256" key="1">
    <source>
        <dbReference type="ARBA" id="ARBA00001966"/>
    </source>
</evidence>
<evidence type="ECO:0000313" key="8">
    <source>
        <dbReference type="EMBL" id="RFZ76428.1"/>
    </source>
</evidence>
<dbReference type="SFLD" id="SFLDG01063">
    <property type="entry name" value="activating_enzymes__group_1"/>
    <property type="match status" value="1"/>
</dbReference>
<dbReference type="SUPFAM" id="SSF102114">
    <property type="entry name" value="Radical SAM enzymes"/>
    <property type="match status" value="1"/>
</dbReference>
<keyword evidence="6" id="KW-0411">Iron-sulfur</keyword>
<keyword evidence="2" id="KW-0004">4Fe-4S</keyword>
<dbReference type="PANTHER" id="PTHR30352:SF2">
    <property type="entry name" value="ANAEROBIC RIBONUCLEOSIDE-TRIPHOSPHATE REDUCTASE-ACTIVATING PROTEIN"/>
    <property type="match status" value="1"/>
</dbReference>
<dbReference type="InterPro" id="IPR058240">
    <property type="entry name" value="rSAM_sf"/>
</dbReference>
<dbReference type="GO" id="GO:0004748">
    <property type="term" value="F:ribonucleoside-diphosphate reductase activity, thioredoxin disulfide as acceptor"/>
    <property type="evidence" value="ECO:0007669"/>
    <property type="project" value="TreeGrafter"/>
</dbReference>
<dbReference type="OrthoDB" id="9782387at2"/>
<dbReference type="SFLD" id="SFLDS00029">
    <property type="entry name" value="Radical_SAM"/>
    <property type="match status" value="1"/>
</dbReference>
<dbReference type="PIRSF" id="PIRSF000368">
    <property type="entry name" value="NrdG"/>
    <property type="match status" value="1"/>
</dbReference>
<dbReference type="InterPro" id="IPR013785">
    <property type="entry name" value="Aldolase_TIM"/>
</dbReference>
<protein>
    <recommendedName>
        <fullName evidence="7">Anaerobic ribonucleoside-triphosphate reductase-activating protein</fullName>
        <ecNumber evidence="7">1.97.1.-</ecNumber>
    </recommendedName>
</protein>
<dbReference type="PANTHER" id="PTHR30352">
    <property type="entry name" value="PYRUVATE FORMATE-LYASE-ACTIVATING ENZYME"/>
    <property type="match status" value="1"/>
</dbReference>
<dbReference type="PROSITE" id="PS51257">
    <property type="entry name" value="PROKAR_LIPOPROTEIN"/>
    <property type="match status" value="1"/>
</dbReference>
<dbReference type="Proteomes" id="UP000260680">
    <property type="component" value="Unassembled WGS sequence"/>
</dbReference>
<keyword evidence="4" id="KW-0479">Metal-binding</keyword>
<comment type="cofactor">
    <cofactor evidence="1">
        <name>[4Fe-4S] cluster</name>
        <dbReference type="ChEBI" id="CHEBI:49883"/>
    </cofactor>
</comment>
<evidence type="ECO:0000256" key="4">
    <source>
        <dbReference type="ARBA" id="ARBA00022723"/>
    </source>
</evidence>
<dbReference type="GO" id="GO:0043365">
    <property type="term" value="F:[formate-C-acetyltransferase]-activating enzyme activity"/>
    <property type="evidence" value="ECO:0007669"/>
    <property type="project" value="InterPro"/>
</dbReference>
<dbReference type="AlphaFoldDB" id="A0A3E2N603"/>
<organism evidence="8 9">
    <name type="scientific">Lacrimispora amygdalina</name>
    <dbReference type="NCBI Taxonomy" id="253257"/>
    <lineage>
        <taxon>Bacteria</taxon>
        <taxon>Bacillati</taxon>
        <taxon>Bacillota</taxon>
        <taxon>Clostridia</taxon>
        <taxon>Lachnospirales</taxon>
        <taxon>Lachnospiraceae</taxon>
        <taxon>Lacrimispora</taxon>
    </lineage>
</organism>
<keyword evidence="3" id="KW-0949">S-adenosyl-L-methionine</keyword>
<evidence type="ECO:0000256" key="6">
    <source>
        <dbReference type="ARBA" id="ARBA00023014"/>
    </source>
</evidence>
<name>A0A3E2N603_9FIRM</name>
<evidence type="ECO:0000313" key="9">
    <source>
        <dbReference type="Proteomes" id="UP000260680"/>
    </source>
</evidence>
<reference evidence="8 9" key="1">
    <citation type="submission" date="2018-07" db="EMBL/GenBank/DDBJ databases">
        <title>New species, Clostridium PI-S10-A1B.</title>
        <authorList>
            <person name="Krishna G."/>
            <person name="Summeta K."/>
            <person name="Shikha S."/>
            <person name="Prabhu P.B."/>
            <person name="Suresh K."/>
        </authorList>
    </citation>
    <scope>NUCLEOTIDE SEQUENCE [LARGE SCALE GENOMIC DNA]</scope>
    <source>
        <strain evidence="8 9">PI-S10-A1B</strain>
    </source>
</reference>
<dbReference type="GO" id="GO:0046872">
    <property type="term" value="F:metal ion binding"/>
    <property type="evidence" value="ECO:0007669"/>
    <property type="project" value="UniProtKB-KW"/>
</dbReference>
<dbReference type="Pfam" id="PF13353">
    <property type="entry name" value="Fer4_12"/>
    <property type="match status" value="1"/>
</dbReference>
<evidence type="ECO:0000256" key="2">
    <source>
        <dbReference type="ARBA" id="ARBA00022485"/>
    </source>
</evidence>
<comment type="similarity">
    <text evidence="7">Belongs to the organic radical-activating enzymes family.</text>
</comment>
<dbReference type="EMBL" id="QOHO01000087">
    <property type="protein sequence ID" value="RFZ76428.1"/>
    <property type="molecule type" value="Genomic_DNA"/>
</dbReference>
<dbReference type="GO" id="GO:0051539">
    <property type="term" value="F:4 iron, 4 sulfur cluster binding"/>
    <property type="evidence" value="ECO:0007669"/>
    <property type="project" value="UniProtKB-KW"/>
</dbReference>
<dbReference type="CDD" id="cd01335">
    <property type="entry name" value="Radical_SAM"/>
    <property type="match status" value="1"/>
</dbReference>
<dbReference type="NCBIfam" id="TIGR02491">
    <property type="entry name" value="NrdG"/>
    <property type="match status" value="1"/>
</dbReference>
<dbReference type="InterPro" id="IPR012837">
    <property type="entry name" value="NrdG"/>
</dbReference>
<evidence type="ECO:0000256" key="3">
    <source>
        <dbReference type="ARBA" id="ARBA00022691"/>
    </source>
</evidence>
<dbReference type="EC" id="1.97.1.-" evidence="7"/>
<dbReference type="InterPro" id="IPR007197">
    <property type="entry name" value="rSAM"/>
</dbReference>
<keyword evidence="5" id="KW-0408">Iron</keyword>
<dbReference type="SFLD" id="SFLDG01066">
    <property type="entry name" value="organic_radical-activating_enz"/>
    <property type="match status" value="1"/>
</dbReference>
<dbReference type="Gene3D" id="3.20.20.70">
    <property type="entry name" value="Aldolase class I"/>
    <property type="match status" value="1"/>
</dbReference>
<evidence type="ECO:0000256" key="5">
    <source>
        <dbReference type="ARBA" id="ARBA00023004"/>
    </source>
</evidence>
<proteinExistence type="inferred from homology"/>
<sequence>MKYAQIRKMDISNGEGIGISLFVQGCHFHCKNCFNSSTWDFDGGKDWTEEVRERFLALVSRAQIKRVSILGGEPLANENLIDVLDLVNEIKHSYPEKTIWLYTGYTWEEIWKSKTEKFKYFKNRVLRWEIISMCDVMVDGRYVDELRDISLAWRGSSNQRVINVKESLKQERLVLYCD</sequence>